<reference evidence="2 4" key="1">
    <citation type="submission" date="2020-12" db="EMBL/GenBank/DDBJ databases">
        <title>strain FJAT-54423T represents a novel species of the genus Brevibacillus.</title>
        <authorList>
            <person name="Tang R."/>
        </authorList>
    </citation>
    <scope>NUCLEOTIDE SEQUENCE [LARGE SCALE GENOMIC DNA]</scope>
    <source>
        <strain evidence="2 4">FJAT-54423</strain>
    </source>
</reference>
<dbReference type="Proteomes" id="UP000595847">
    <property type="component" value="Chromosome"/>
</dbReference>
<dbReference type="KEGG" id="bcop:JD108_20940"/>
<evidence type="ECO:0008006" key="6">
    <source>
        <dbReference type="Google" id="ProtNLM"/>
    </source>
</evidence>
<dbReference type="Proteomes" id="UP000677234">
    <property type="component" value="Chromosome"/>
</dbReference>
<dbReference type="EMBL" id="CP066308">
    <property type="protein sequence ID" value="QQE74265.1"/>
    <property type="molecule type" value="Genomic_DNA"/>
</dbReference>
<feature type="transmembrane region" description="Helical" evidence="1">
    <location>
        <begin position="105"/>
        <end position="126"/>
    </location>
</feature>
<keyword evidence="5" id="KW-1185">Reference proteome</keyword>
<keyword evidence="1" id="KW-0472">Membrane</keyword>
<sequence length="130" mass="14482">MTFVWVNGLIAGLILAAFLALCDGLFGTSTFAVLIDVSYVPGLAGLPSILELMIHLLISVVVVFFIAYFYPRDRRATVKYLLYWALAFAIAYLPFSLFSKTPLSFGAFLIWVLGHLLYTVVVAAQIERQR</sequence>
<keyword evidence="1" id="KW-1133">Transmembrane helix</keyword>
<evidence type="ECO:0000313" key="5">
    <source>
        <dbReference type="Proteomes" id="UP000677234"/>
    </source>
</evidence>
<accession>A0A7T5JNQ6</accession>
<reference evidence="3" key="2">
    <citation type="submission" date="2021-04" db="EMBL/GenBank/DDBJ databases">
        <title>Brevibacillus composti FJAT-54423, complete genome.</title>
        <authorList>
            <person name="Tang R."/>
        </authorList>
    </citation>
    <scope>NUCLEOTIDE SEQUENCE</scope>
    <source>
        <strain evidence="3">FJAT-54424</strain>
    </source>
</reference>
<dbReference type="RefSeq" id="WP_198827846.1">
    <property type="nucleotide sequence ID" value="NZ_CP066308.1"/>
</dbReference>
<feature type="transmembrane region" description="Helical" evidence="1">
    <location>
        <begin position="48"/>
        <end position="69"/>
    </location>
</feature>
<evidence type="ECO:0000313" key="3">
    <source>
        <dbReference type="EMBL" id="QUO41347.1"/>
    </source>
</evidence>
<keyword evidence="1" id="KW-0812">Transmembrane</keyword>
<evidence type="ECO:0000313" key="2">
    <source>
        <dbReference type="EMBL" id="QQE74265.1"/>
    </source>
</evidence>
<evidence type="ECO:0000313" key="4">
    <source>
        <dbReference type="Proteomes" id="UP000595847"/>
    </source>
</evidence>
<dbReference type="EMBL" id="CP073708">
    <property type="protein sequence ID" value="QUO41347.1"/>
    <property type="molecule type" value="Genomic_DNA"/>
</dbReference>
<feature type="transmembrane region" description="Helical" evidence="1">
    <location>
        <begin position="81"/>
        <end position="99"/>
    </location>
</feature>
<gene>
    <name evidence="2" type="ORF">JD108_20940</name>
    <name evidence="3" type="ORF">KDJ56_20875</name>
</gene>
<organism evidence="2 4">
    <name type="scientific">Brevibacillus composti</name>
    <dbReference type="NCBI Taxonomy" id="2796470"/>
    <lineage>
        <taxon>Bacteria</taxon>
        <taxon>Bacillati</taxon>
        <taxon>Bacillota</taxon>
        <taxon>Bacilli</taxon>
        <taxon>Bacillales</taxon>
        <taxon>Paenibacillaceae</taxon>
        <taxon>Brevibacillus</taxon>
    </lineage>
</organism>
<name>A0A7T5JNQ6_9BACL</name>
<evidence type="ECO:0000256" key="1">
    <source>
        <dbReference type="SAM" id="Phobius"/>
    </source>
</evidence>
<protein>
    <recommendedName>
        <fullName evidence="6">DUF3021 domain-containing protein</fullName>
    </recommendedName>
</protein>
<dbReference type="AlphaFoldDB" id="A0A7T5JNQ6"/>
<proteinExistence type="predicted"/>